<dbReference type="Gene3D" id="1.10.510.10">
    <property type="entry name" value="Transferase(Phosphotransferase) domain 1"/>
    <property type="match status" value="1"/>
</dbReference>
<proteinExistence type="predicted"/>
<dbReference type="InterPro" id="IPR036179">
    <property type="entry name" value="Ig-like_dom_sf"/>
</dbReference>
<gene>
    <name evidence="6" type="ORF">BSL78_20225</name>
</gene>
<reference evidence="6 7" key="1">
    <citation type="journal article" date="2017" name="PLoS Biol.">
        <title>The sea cucumber genome provides insights into morphological evolution and visceral regeneration.</title>
        <authorList>
            <person name="Zhang X."/>
            <person name="Sun L."/>
            <person name="Yuan J."/>
            <person name="Sun Y."/>
            <person name="Gao Y."/>
            <person name="Zhang L."/>
            <person name="Li S."/>
            <person name="Dai H."/>
            <person name="Hamel J.F."/>
            <person name="Liu C."/>
            <person name="Yu Y."/>
            <person name="Liu S."/>
            <person name="Lin W."/>
            <person name="Guo K."/>
            <person name="Jin S."/>
            <person name="Xu P."/>
            <person name="Storey K.B."/>
            <person name="Huan P."/>
            <person name="Zhang T."/>
            <person name="Zhou Y."/>
            <person name="Zhang J."/>
            <person name="Lin C."/>
            <person name="Li X."/>
            <person name="Xing L."/>
            <person name="Huo D."/>
            <person name="Sun M."/>
            <person name="Wang L."/>
            <person name="Mercier A."/>
            <person name="Li F."/>
            <person name="Yang H."/>
            <person name="Xiang J."/>
        </authorList>
    </citation>
    <scope>NUCLEOTIDE SEQUENCE [LARGE SCALE GENOMIC DNA]</scope>
    <source>
        <strain evidence="6">Shaxun</strain>
        <tissue evidence="6">Muscle</tissue>
    </source>
</reference>
<dbReference type="GO" id="GO:0016020">
    <property type="term" value="C:membrane"/>
    <property type="evidence" value="ECO:0007669"/>
    <property type="project" value="UniProtKB-SubCell"/>
</dbReference>
<keyword evidence="2" id="KW-1015">Disulfide bond</keyword>
<keyword evidence="3" id="KW-0325">Glycoprotein</keyword>
<feature type="domain" description="Ig-like" evidence="5">
    <location>
        <begin position="188"/>
        <end position="265"/>
    </location>
</feature>
<evidence type="ECO:0000259" key="5">
    <source>
        <dbReference type="PROSITE" id="PS50835"/>
    </source>
</evidence>
<dbReference type="InterPro" id="IPR013783">
    <property type="entry name" value="Ig-like_fold"/>
</dbReference>
<keyword evidence="7" id="KW-1185">Reference proteome</keyword>
<dbReference type="GO" id="GO:0004672">
    <property type="term" value="F:protein kinase activity"/>
    <property type="evidence" value="ECO:0007669"/>
    <property type="project" value="InterPro"/>
</dbReference>
<dbReference type="InterPro" id="IPR011009">
    <property type="entry name" value="Kinase-like_dom_sf"/>
</dbReference>
<feature type="transmembrane region" description="Helical" evidence="4">
    <location>
        <begin position="285"/>
        <end position="307"/>
    </location>
</feature>
<dbReference type="AlphaFoldDB" id="A0A2G8K4K6"/>
<keyword evidence="4" id="KW-0472">Membrane</keyword>
<accession>A0A2G8K4K6</accession>
<organism evidence="6 7">
    <name type="scientific">Stichopus japonicus</name>
    <name type="common">Sea cucumber</name>
    <dbReference type="NCBI Taxonomy" id="307972"/>
    <lineage>
        <taxon>Eukaryota</taxon>
        <taxon>Metazoa</taxon>
        <taxon>Echinodermata</taxon>
        <taxon>Eleutherozoa</taxon>
        <taxon>Echinozoa</taxon>
        <taxon>Holothuroidea</taxon>
        <taxon>Aspidochirotacea</taxon>
        <taxon>Aspidochirotida</taxon>
        <taxon>Stichopodidae</taxon>
        <taxon>Apostichopus</taxon>
    </lineage>
</organism>
<evidence type="ECO:0000256" key="1">
    <source>
        <dbReference type="ARBA" id="ARBA00004167"/>
    </source>
</evidence>
<dbReference type="STRING" id="307972.A0A2G8K4K6"/>
<dbReference type="Pfam" id="PF08205">
    <property type="entry name" value="C2-set_2"/>
    <property type="match status" value="1"/>
</dbReference>
<dbReference type="Proteomes" id="UP000230750">
    <property type="component" value="Unassembled WGS sequence"/>
</dbReference>
<dbReference type="InterPro" id="IPR007110">
    <property type="entry name" value="Ig-like_dom"/>
</dbReference>
<dbReference type="PANTHER" id="PTHR21261:SF15">
    <property type="entry name" value="BEATEN PATH IIIA, ISOFORM D-RELATED"/>
    <property type="match status" value="1"/>
</dbReference>
<dbReference type="InterPro" id="IPR001245">
    <property type="entry name" value="Ser-Thr/Tyr_kinase_cat_dom"/>
</dbReference>
<dbReference type="EMBL" id="MRZV01000892">
    <property type="protein sequence ID" value="PIK42922.1"/>
    <property type="molecule type" value="Genomic_DNA"/>
</dbReference>
<evidence type="ECO:0000256" key="2">
    <source>
        <dbReference type="ARBA" id="ARBA00023157"/>
    </source>
</evidence>
<dbReference type="PROSITE" id="PS50835">
    <property type="entry name" value="IG_LIKE"/>
    <property type="match status" value="2"/>
</dbReference>
<sequence length="602" mass="66921">MFLITENDKVSGDCKALNARPAANLTFAVDGEICSSCPTSSYVLLDNVTSTYSSVLSFTTALSKESGMISCKTKGQQASLDYITYAIPKVGLSINDNGNMVVTQVERHALANATCTAYGSRPTAMFTWLINGIHVKQISDTVLQDVGCYISSNDTASSLTFLPIGENGTITCIVSLYNVNVLHLTHMEDINATCNATGARPAAQISWRHNDREILSSWQHTSSSQGPEDVTTYTTESALTVQPREDNGTISCIVSGVPAMRKHLVMYYTLTGLEVLNDYRDQRSIAIGIAVTALAVILLCGILVIIFRNGKLKWRPTNEEKTTSLQTTDVDERRHLGFDRRLPQPPVSELPNAAVVNSESSSYQTLPCEEHRYYFTIKTMATNNRVFQAKDMCLIINLTKGLIYDRWMGTISVLKTDKKCVVITAVNESATQRADIHWDLFVKRVLELPHNMHLVKVEGICIDEAPESYLRKEYDQTSDVWSMAVVIWELITGKPPFSNEVGNNFEDINEIVSKAVNKCLESPYSDCFDDRFVESWQISPSLRPTIITLKTFCAEATKSLQAKISSFPLTDHDEQYTPMRANLLREVLPFANSDSITLQSDD</sequence>
<name>A0A2G8K4K6_STIJA</name>
<dbReference type="OrthoDB" id="6413693at2759"/>
<evidence type="ECO:0000313" key="6">
    <source>
        <dbReference type="EMBL" id="PIK42922.1"/>
    </source>
</evidence>
<keyword evidence="4" id="KW-0812">Transmembrane</keyword>
<dbReference type="PANTHER" id="PTHR21261">
    <property type="entry name" value="BEAT PROTEIN"/>
    <property type="match status" value="1"/>
</dbReference>
<evidence type="ECO:0000256" key="4">
    <source>
        <dbReference type="SAM" id="Phobius"/>
    </source>
</evidence>
<feature type="domain" description="Ig-like" evidence="5">
    <location>
        <begin position="88"/>
        <end position="175"/>
    </location>
</feature>
<evidence type="ECO:0000256" key="3">
    <source>
        <dbReference type="ARBA" id="ARBA00023180"/>
    </source>
</evidence>
<dbReference type="InterPro" id="IPR013162">
    <property type="entry name" value="CD80_C2-set"/>
</dbReference>
<comment type="subcellular location">
    <subcellularLocation>
        <location evidence="1">Membrane</location>
        <topology evidence="1">Single-pass membrane protein</topology>
    </subcellularLocation>
</comment>
<evidence type="ECO:0000313" key="7">
    <source>
        <dbReference type="Proteomes" id="UP000230750"/>
    </source>
</evidence>
<dbReference type="SUPFAM" id="SSF56112">
    <property type="entry name" value="Protein kinase-like (PK-like)"/>
    <property type="match status" value="1"/>
</dbReference>
<dbReference type="Pfam" id="PF07714">
    <property type="entry name" value="PK_Tyr_Ser-Thr"/>
    <property type="match status" value="1"/>
</dbReference>
<comment type="caution">
    <text evidence="6">The sequence shown here is derived from an EMBL/GenBank/DDBJ whole genome shotgun (WGS) entry which is preliminary data.</text>
</comment>
<dbReference type="SUPFAM" id="SSF48726">
    <property type="entry name" value="Immunoglobulin"/>
    <property type="match status" value="2"/>
</dbReference>
<keyword evidence="4" id="KW-1133">Transmembrane helix</keyword>
<dbReference type="Gene3D" id="2.60.40.10">
    <property type="entry name" value="Immunoglobulins"/>
    <property type="match status" value="3"/>
</dbReference>
<protein>
    <submittedName>
        <fullName evidence="6">Ste11p</fullName>
    </submittedName>
</protein>